<evidence type="ECO:0000313" key="2">
    <source>
        <dbReference type="EMBL" id="CAG8723731.1"/>
    </source>
</evidence>
<dbReference type="AlphaFoldDB" id="A0A9N9I8B7"/>
<dbReference type="OrthoDB" id="1476984at2759"/>
<proteinExistence type="predicted"/>
<dbReference type="Pfam" id="PF03308">
    <property type="entry name" value="MeaB"/>
    <property type="match status" value="1"/>
</dbReference>
<feature type="non-terminal residue" evidence="2">
    <location>
        <position position="67"/>
    </location>
</feature>
<feature type="region of interest" description="Disordered" evidence="1">
    <location>
        <begin position="1"/>
        <end position="22"/>
    </location>
</feature>
<comment type="caution">
    <text evidence="2">The sequence shown here is derived from an EMBL/GenBank/DDBJ whole genome shotgun (WGS) entry which is preliminary data.</text>
</comment>
<name>A0A9N9I8B7_9GLOM</name>
<evidence type="ECO:0000256" key="1">
    <source>
        <dbReference type="SAM" id="MobiDB-lite"/>
    </source>
</evidence>
<accession>A0A9N9I8B7</accession>
<keyword evidence="3" id="KW-1185">Reference proteome</keyword>
<evidence type="ECO:0000313" key="3">
    <source>
        <dbReference type="Proteomes" id="UP000789508"/>
    </source>
</evidence>
<dbReference type="Proteomes" id="UP000789508">
    <property type="component" value="Unassembled WGS sequence"/>
</dbReference>
<protein>
    <submittedName>
        <fullName evidence="2">10547_t:CDS:1</fullName>
    </submittedName>
</protein>
<feature type="compositionally biased region" description="Basic residues" evidence="1">
    <location>
        <begin position="1"/>
        <end position="17"/>
    </location>
</feature>
<gene>
    <name evidence="2" type="ORF">ALEPTO_LOCUS12354</name>
</gene>
<dbReference type="EMBL" id="CAJVPS010027307">
    <property type="protein sequence ID" value="CAG8723731.1"/>
    <property type="molecule type" value="Genomic_DNA"/>
</dbReference>
<sequence>MESRIKRRAQKREKQKSRNASIEEQEWRKISLVTPPLPSSFISEKTIKGLKKGIVEIADLVIVNKAD</sequence>
<reference evidence="2" key="1">
    <citation type="submission" date="2021-06" db="EMBL/GenBank/DDBJ databases">
        <authorList>
            <person name="Kallberg Y."/>
            <person name="Tangrot J."/>
            <person name="Rosling A."/>
        </authorList>
    </citation>
    <scope>NUCLEOTIDE SEQUENCE</scope>
    <source>
        <strain evidence="2">FL130A</strain>
    </source>
</reference>
<organism evidence="2 3">
    <name type="scientific">Ambispora leptoticha</name>
    <dbReference type="NCBI Taxonomy" id="144679"/>
    <lineage>
        <taxon>Eukaryota</taxon>
        <taxon>Fungi</taxon>
        <taxon>Fungi incertae sedis</taxon>
        <taxon>Mucoromycota</taxon>
        <taxon>Glomeromycotina</taxon>
        <taxon>Glomeromycetes</taxon>
        <taxon>Archaeosporales</taxon>
        <taxon>Ambisporaceae</taxon>
        <taxon>Ambispora</taxon>
    </lineage>
</organism>